<sequence length="84" mass="10005">MPVGIFLRCNARRFYLARRIFVAIFIAIFVELVFLSFHDILPFCILTQIFLIFIFMFSIVIELYVTSLEIIVIVPRLRLILVFF</sequence>
<gene>
    <name evidence="2" type="primary">b821R</name>
    <name evidence="2" type="ORF">NY2A_b821R</name>
</gene>
<evidence type="ECO:0000256" key="1">
    <source>
        <dbReference type="SAM" id="Phobius"/>
    </source>
</evidence>
<keyword evidence="3" id="KW-1185">Reference proteome</keyword>
<protein>
    <submittedName>
        <fullName evidence="2">Uncharacterized protein b821R</fullName>
    </submittedName>
</protein>
<keyword evidence="1" id="KW-1133">Transmembrane helix</keyword>
<dbReference type="GeneID" id="5659449"/>
<accession>A7IXZ6</accession>
<keyword evidence="1" id="KW-0812">Transmembrane</keyword>
<evidence type="ECO:0000313" key="2">
    <source>
        <dbReference type="EMBL" id="ABT15220.1"/>
    </source>
</evidence>
<keyword evidence="1" id="KW-0472">Membrane</keyword>
<dbReference type="EMBL" id="DQ491002">
    <property type="protein sequence ID" value="ABT15220.1"/>
    <property type="molecule type" value="Genomic_DNA"/>
</dbReference>
<dbReference type="KEGG" id="vg:5659449"/>
<proteinExistence type="predicted"/>
<dbReference type="RefSeq" id="YP_001498017.1">
    <property type="nucleotide sequence ID" value="NC_009898.1"/>
</dbReference>
<dbReference type="Proteomes" id="UP000202419">
    <property type="component" value="Segment"/>
</dbReference>
<evidence type="ECO:0000313" key="3">
    <source>
        <dbReference type="Proteomes" id="UP000202419"/>
    </source>
</evidence>
<organismHost>
    <name type="scientific">Chlorella</name>
    <dbReference type="NCBI Taxonomy" id="3071"/>
</organismHost>
<name>A7IXZ6_PBCVN</name>
<feature type="transmembrane region" description="Helical" evidence="1">
    <location>
        <begin position="49"/>
        <end position="74"/>
    </location>
</feature>
<organism evidence="2 3">
    <name type="scientific">Paramecium bursaria Chlorella virus NY2A</name>
    <name type="common">PBCV-NY2A</name>
    <dbReference type="NCBI Taxonomy" id="46021"/>
    <lineage>
        <taxon>Viruses</taxon>
        <taxon>Varidnaviria</taxon>
        <taxon>Bamfordvirae</taxon>
        <taxon>Nucleocytoviricota</taxon>
        <taxon>Megaviricetes</taxon>
        <taxon>Algavirales</taxon>
        <taxon>Phycodnaviridae</taxon>
        <taxon>Chlorovirus</taxon>
        <taxon>Chlorovirus americanus</taxon>
    </lineage>
</organism>
<reference evidence="2 3" key="1">
    <citation type="journal article" date="2007" name="Virology">
        <title>Sequence and annotation of the 369-kb NY-2A and the 345-kb AR158 viruses that infect Chlorella NC64A.</title>
        <authorList>
            <person name="Fitzgerald L.A."/>
            <person name="Graves M.V."/>
            <person name="Li X."/>
            <person name="Feldblyum T."/>
            <person name="Nierman W.C."/>
            <person name="Van Etten J.L."/>
        </authorList>
    </citation>
    <scope>NUCLEOTIDE SEQUENCE [LARGE SCALE GENOMIC DNA]</scope>
    <source>
        <strain evidence="2 3">NY-2A</strain>
    </source>
</reference>
<feature type="transmembrane region" description="Helical" evidence="1">
    <location>
        <begin position="20"/>
        <end position="37"/>
    </location>
</feature>